<name>A0A1E1MLA4_RHYSE</name>
<gene>
    <name evidence="1" type="ORF">RSE6_10770</name>
</gene>
<reference evidence="2" key="1">
    <citation type="submission" date="2016-03" db="EMBL/GenBank/DDBJ databases">
        <authorList>
            <person name="Guldener U."/>
        </authorList>
    </citation>
    <scope>NUCLEOTIDE SEQUENCE [LARGE SCALE GENOMIC DNA]</scope>
</reference>
<dbReference type="AlphaFoldDB" id="A0A1E1MLA4"/>
<dbReference type="Proteomes" id="UP000177625">
    <property type="component" value="Unassembled WGS sequence"/>
</dbReference>
<evidence type="ECO:0000313" key="2">
    <source>
        <dbReference type="Proteomes" id="UP000177625"/>
    </source>
</evidence>
<evidence type="ECO:0000313" key="1">
    <source>
        <dbReference type="EMBL" id="CZT49871.1"/>
    </source>
</evidence>
<organism evidence="1 2">
    <name type="scientific">Rhynchosporium secalis</name>
    <name type="common">Barley scald fungus</name>
    <dbReference type="NCBI Taxonomy" id="38038"/>
    <lineage>
        <taxon>Eukaryota</taxon>
        <taxon>Fungi</taxon>
        <taxon>Dikarya</taxon>
        <taxon>Ascomycota</taxon>
        <taxon>Pezizomycotina</taxon>
        <taxon>Leotiomycetes</taxon>
        <taxon>Helotiales</taxon>
        <taxon>Ploettnerulaceae</taxon>
        <taxon>Rhynchosporium</taxon>
    </lineage>
</organism>
<dbReference type="EMBL" id="FJVC01000396">
    <property type="protein sequence ID" value="CZT49871.1"/>
    <property type="molecule type" value="Genomic_DNA"/>
</dbReference>
<sequence>MHLAGREKKKVKPAMRGFDVERIQKSKPHPQMSALQLFGLFSYSGNYERLVDGILWLIVSWHHIGTTESGKRLRNLGNGYLARKRKSRQIRLLFAKLLWREVVDAVFVQNVANSEASSDSQAIGDNAGITRIENSSSPC</sequence>
<keyword evidence="2" id="KW-1185">Reference proteome</keyword>
<protein>
    <submittedName>
        <fullName evidence="1">Uncharacterized protein</fullName>
    </submittedName>
</protein>
<proteinExistence type="predicted"/>
<accession>A0A1E1MLA4</accession>